<keyword evidence="6" id="KW-1185">Reference proteome</keyword>
<dbReference type="PRINTS" id="PR00449">
    <property type="entry name" value="RASTRNSFRMNG"/>
</dbReference>
<proteinExistence type="inferred from homology"/>
<dbReference type="GO" id="GO:0003925">
    <property type="term" value="F:G protein activity"/>
    <property type="evidence" value="ECO:0007669"/>
    <property type="project" value="UniProtKB-EC"/>
</dbReference>
<evidence type="ECO:0000256" key="4">
    <source>
        <dbReference type="ARBA" id="ARBA00048098"/>
    </source>
</evidence>
<dbReference type="SMART" id="SM00173">
    <property type="entry name" value="RAS"/>
    <property type="match status" value="1"/>
</dbReference>
<dbReference type="VEuPathDB" id="FungiDB:MGG_15838"/>
<dbReference type="PANTHER" id="PTHR45704">
    <property type="entry name" value="RAS-LIKE FAMILY MEMBER 11"/>
    <property type="match status" value="1"/>
</dbReference>
<dbReference type="OrthoDB" id="18798at2759"/>
<evidence type="ECO:0000256" key="2">
    <source>
        <dbReference type="ARBA" id="ARBA00011984"/>
    </source>
</evidence>
<evidence type="ECO:0000313" key="5">
    <source>
        <dbReference type="EMBL" id="EHA55390.1"/>
    </source>
</evidence>
<dbReference type="HOGENOM" id="CLU_1015795_0_0_1"/>
<protein>
    <recommendedName>
        <fullName evidence="2">small monomeric GTPase</fullName>
        <ecNumber evidence="2">3.6.5.2</ecNumber>
    </recommendedName>
</protein>
<gene>
    <name evidence="5" type="ORF">MGG_15838</name>
</gene>
<dbReference type="EMBL" id="CM001232">
    <property type="protein sequence ID" value="EHA55390.1"/>
    <property type="molecule type" value="Genomic_DNA"/>
</dbReference>
<dbReference type="SMART" id="SM00175">
    <property type="entry name" value="RAB"/>
    <property type="match status" value="1"/>
</dbReference>
<dbReference type="KEGG" id="mgr:MGG_15838"/>
<dbReference type="InterPro" id="IPR051065">
    <property type="entry name" value="Ras-related_GTPase"/>
</dbReference>
<reference key="2">
    <citation type="submission" date="2011-05" db="EMBL/GenBank/DDBJ databases">
        <title>The Genome Sequence of Magnaporthe oryzae 70-15.</title>
        <authorList>
            <consortium name="The Broad Institute Genome Sequencing Platform"/>
            <person name="Ma L.-J."/>
            <person name="Dead R."/>
            <person name="Young S.K."/>
            <person name="Zeng Q."/>
            <person name="Gargeya S."/>
            <person name="Fitzgerald M."/>
            <person name="Haas B."/>
            <person name="Abouelleil A."/>
            <person name="Alvarado L."/>
            <person name="Arachchi H.M."/>
            <person name="Berlin A."/>
            <person name="Brown A."/>
            <person name="Chapman S.B."/>
            <person name="Chen Z."/>
            <person name="Dunbar C."/>
            <person name="Freedman E."/>
            <person name="Gearin G."/>
            <person name="Gellesch M."/>
            <person name="Goldberg J."/>
            <person name="Griggs A."/>
            <person name="Gujja S."/>
            <person name="Heiman D."/>
            <person name="Howarth C."/>
            <person name="Larson L."/>
            <person name="Lui A."/>
            <person name="MacDonald P.J.P."/>
            <person name="Mehta T."/>
            <person name="Montmayeur A."/>
            <person name="Murphy C."/>
            <person name="Neiman D."/>
            <person name="Pearson M."/>
            <person name="Priest M."/>
            <person name="Roberts A."/>
            <person name="Saif S."/>
            <person name="Shea T."/>
            <person name="Shenoy N."/>
            <person name="Sisk P."/>
            <person name="Stolte C."/>
            <person name="Sykes S."/>
            <person name="Yandava C."/>
            <person name="Wortman J."/>
            <person name="Nusbaum C."/>
            <person name="Birren B."/>
        </authorList>
    </citation>
    <scope>NUCLEOTIDE SEQUENCE</scope>
    <source>
        <strain>70-15</strain>
    </source>
</reference>
<reference evidence="5 6" key="1">
    <citation type="journal article" date="2005" name="Nature">
        <title>The genome sequence of the rice blast fungus Magnaporthe grisea.</title>
        <authorList>
            <person name="Dean R.A."/>
            <person name="Talbot N.J."/>
            <person name="Ebbole D.J."/>
            <person name="Farman M.L."/>
            <person name="Mitchell T.K."/>
            <person name="Orbach M.J."/>
            <person name="Thon M."/>
            <person name="Kulkarni R."/>
            <person name="Xu J.R."/>
            <person name="Pan H."/>
            <person name="Read N.D."/>
            <person name="Lee Y.H."/>
            <person name="Carbone I."/>
            <person name="Brown D."/>
            <person name="Oh Y.Y."/>
            <person name="Donofrio N."/>
            <person name="Jeong J.S."/>
            <person name="Soanes D.M."/>
            <person name="Djonovic S."/>
            <person name="Kolomiets E."/>
            <person name="Rehmeyer C."/>
            <person name="Li W."/>
            <person name="Harding M."/>
            <person name="Kim S."/>
            <person name="Lebrun M.H."/>
            <person name="Bohnert H."/>
            <person name="Coughlan S."/>
            <person name="Butler J."/>
            <person name="Calvo S."/>
            <person name="Ma L.J."/>
            <person name="Nicol R."/>
            <person name="Purcell S."/>
            <person name="Nusbaum C."/>
            <person name="Galagan J.E."/>
            <person name="Birren B.W."/>
        </authorList>
    </citation>
    <scope>NUCLEOTIDE SEQUENCE [LARGE SCALE GENOMIC DNA]</scope>
    <source>
        <strain evidence="6">70-15 / ATCC MYA-4617 / FGSC 8958</strain>
    </source>
</reference>
<name>G4MZM6_PYRO7</name>
<organism evidence="5 6">
    <name type="scientific">Pyricularia oryzae (strain 70-15 / ATCC MYA-4617 / FGSC 8958)</name>
    <name type="common">Rice blast fungus</name>
    <name type="synonym">Magnaporthe oryzae</name>
    <dbReference type="NCBI Taxonomy" id="242507"/>
    <lineage>
        <taxon>Eukaryota</taxon>
        <taxon>Fungi</taxon>
        <taxon>Dikarya</taxon>
        <taxon>Ascomycota</taxon>
        <taxon>Pezizomycotina</taxon>
        <taxon>Sordariomycetes</taxon>
        <taxon>Sordariomycetidae</taxon>
        <taxon>Magnaporthales</taxon>
        <taxon>Pyriculariaceae</taxon>
        <taxon>Pyricularia</taxon>
    </lineage>
</organism>
<dbReference type="AlphaFoldDB" id="G4MZM6"/>
<dbReference type="GO" id="GO:0005525">
    <property type="term" value="F:GTP binding"/>
    <property type="evidence" value="ECO:0007669"/>
    <property type="project" value="InterPro"/>
</dbReference>
<comment type="similarity">
    <text evidence="1">Belongs to the small GTPase superfamily. Ras family.</text>
</comment>
<keyword evidence="3" id="KW-0378">Hydrolase</keyword>
<dbReference type="Pfam" id="PF00071">
    <property type="entry name" value="Ras"/>
    <property type="match status" value="1"/>
</dbReference>
<dbReference type="SUPFAM" id="SSF52540">
    <property type="entry name" value="P-loop containing nucleoside triphosphate hydrolases"/>
    <property type="match status" value="1"/>
</dbReference>
<dbReference type="Proteomes" id="UP000009058">
    <property type="component" value="Chromosome 2"/>
</dbReference>
<dbReference type="STRING" id="242507.G4MZM6"/>
<evidence type="ECO:0000256" key="1">
    <source>
        <dbReference type="ARBA" id="ARBA00008344"/>
    </source>
</evidence>
<dbReference type="PROSITE" id="PS51419">
    <property type="entry name" value="RAB"/>
    <property type="match status" value="1"/>
</dbReference>
<dbReference type="InterPro" id="IPR001806">
    <property type="entry name" value="Small_GTPase"/>
</dbReference>
<dbReference type="Gene3D" id="3.40.50.300">
    <property type="entry name" value="P-loop containing nucleotide triphosphate hydrolases"/>
    <property type="match status" value="1"/>
</dbReference>
<sequence length="263" mass="29434">MGSMQWTDEEANYLKAIFTWQEVQGDDMTSDRTSRLSQFEAQNRRPAEAKGEVKTESDFRVLIVGAKGCGKTSVLTRIDGLSYNVDVLELPSKHLTTNLMLEQALAITEGAVLLYDITDQDSLELAIRVQRFISGSFRSSNPKNRGIRRDYGLVLVGNKSDVDEEERRVAWAGGFKTASAFDMGCSFLEISARTGDNVKEMFPAVCREILRLRQQSRKRQEEAEIAALLRLETQAGAGGGSRKRGFWRTLINPFAGRRDSVRA</sequence>
<evidence type="ECO:0000256" key="3">
    <source>
        <dbReference type="ARBA" id="ARBA00022801"/>
    </source>
</evidence>
<dbReference type="GeneID" id="12985586"/>
<dbReference type="SMR" id="G4MZM6"/>
<dbReference type="RefSeq" id="XP_003715197.1">
    <property type="nucleotide sequence ID" value="XM_003715149.1"/>
</dbReference>
<accession>G4MZM6</accession>
<dbReference type="eggNOG" id="KOG0395">
    <property type="taxonomic scope" value="Eukaryota"/>
</dbReference>
<comment type="catalytic activity">
    <reaction evidence="4">
        <text>GTP + H2O = GDP + phosphate + H(+)</text>
        <dbReference type="Rhea" id="RHEA:19669"/>
        <dbReference type="ChEBI" id="CHEBI:15377"/>
        <dbReference type="ChEBI" id="CHEBI:15378"/>
        <dbReference type="ChEBI" id="CHEBI:37565"/>
        <dbReference type="ChEBI" id="CHEBI:43474"/>
        <dbReference type="ChEBI" id="CHEBI:58189"/>
        <dbReference type="EC" id="3.6.5.2"/>
    </reaction>
</comment>
<dbReference type="InParanoid" id="G4MZM6"/>
<dbReference type="PROSITE" id="PS51421">
    <property type="entry name" value="RAS"/>
    <property type="match status" value="1"/>
</dbReference>
<dbReference type="EC" id="3.6.5.2" evidence="2"/>
<dbReference type="OMA" id="SLLAWTE"/>
<dbReference type="InterPro" id="IPR027417">
    <property type="entry name" value="P-loop_NTPase"/>
</dbReference>
<evidence type="ECO:0000313" key="6">
    <source>
        <dbReference type="Proteomes" id="UP000009058"/>
    </source>
</evidence>